<dbReference type="PANTHER" id="PTHR38011">
    <property type="entry name" value="DIHYDROFOLATE REDUCTASE FAMILY PROTEIN (AFU_ORTHOLOGUE AFUA_8G06820)"/>
    <property type="match status" value="1"/>
</dbReference>
<dbReference type="GO" id="GO:0050661">
    <property type="term" value="F:NADP binding"/>
    <property type="evidence" value="ECO:0007669"/>
    <property type="project" value="InterPro"/>
</dbReference>
<dbReference type="GO" id="GO:0008703">
    <property type="term" value="F:5-amino-6-(5-phosphoribosylamino)uracil reductase activity"/>
    <property type="evidence" value="ECO:0007669"/>
    <property type="project" value="InterPro"/>
</dbReference>
<keyword evidence="2" id="KW-0521">NADP</keyword>
<protein>
    <submittedName>
        <fullName evidence="5">Dihydrofolate reductase family protein</fullName>
    </submittedName>
</protein>
<evidence type="ECO:0000259" key="4">
    <source>
        <dbReference type="Pfam" id="PF01872"/>
    </source>
</evidence>
<comment type="pathway">
    <text evidence="1">Cofactor biosynthesis; riboflavin biosynthesis.</text>
</comment>
<sequence>MIEELLRPKVVINVACSLDGIIATNKGPLDLSNEEDWSRVHTLRNNSDAILVGINTIINDNPGLKVKHVKLTPPHPYRVILDSCARIPLDAKVLQEQATFPTILFTSEITKSKSLVLKEKGVSIEIVNKTEKGFLDLGMILDILYKKYNIKKLMVEGGGKVVASFITYKLVDELIIFYAPTFVGSIDGIPLFPVKAKETISAHDRIQNLDCKKMGDGFLIKIQYGENKCQ</sequence>
<dbReference type="Gene3D" id="3.40.430.10">
    <property type="entry name" value="Dihydrofolate Reductase, subunit A"/>
    <property type="match status" value="1"/>
</dbReference>
<dbReference type="SUPFAM" id="SSF53597">
    <property type="entry name" value="Dihydrofolate reductase-like"/>
    <property type="match status" value="1"/>
</dbReference>
<dbReference type="InterPro" id="IPR011549">
    <property type="entry name" value="RibD_C"/>
</dbReference>
<dbReference type="InterPro" id="IPR050765">
    <property type="entry name" value="Riboflavin_Biosynth_HTPR"/>
</dbReference>
<dbReference type="PANTHER" id="PTHR38011:SF7">
    <property type="entry name" value="2,5-DIAMINO-6-RIBOSYLAMINO-4(3H)-PYRIMIDINONE 5'-PHOSPHATE REDUCTASE"/>
    <property type="match status" value="1"/>
</dbReference>
<dbReference type="AlphaFoldDB" id="A0A9Y1FNT4"/>
<dbReference type="InterPro" id="IPR002734">
    <property type="entry name" value="RibDG_C"/>
</dbReference>
<proteinExistence type="predicted"/>
<dbReference type="EMBL" id="CP084167">
    <property type="protein sequence ID" value="UJG42988.1"/>
    <property type="molecule type" value="Genomic_DNA"/>
</dbReference>
<evidence type="ECO:0000256" key="3">
    <source>
        <dbReference type="ARBA" id="ARBA00023002"/>
    </source>
</evidence>
<dbReference type="GO" id="GO:0009231">
    <property type="term" value="P:riboflavin biosynthetic process"/>
    <property type="evidence" value="ECO:0007669"/>
    <property type="project" value="InterPro"/>
</dbReference>
<reference evidence="5" key="1">
    <citation type="journal article" date="2022" name="Nat. Microbiol.">
        <title>Unique mobile elements and scalable gene flow at the prokaryote-eukaryote boundary revealed by circularized Asgard archaea genomes.</title>
        <authorList>
            <person name="Wu F."/>
            <person name="Speth D.R."/>
            <person name="Philosof A."/>
            <person name="Cremiere A."/>
            <person name="Narayanan A."/>
            <person name="Barco R.A."/>
            <person name="Connon S.A."/>
            <person name="Amend J.P."/>
            <person name="Antoshechkin I.A."/>
            <person name="Orphan V.J."/>
        </authorList>
    </citation>
    <scope>NUCLEOTIDE SEQUENCE</scope>
    <source>
        <strain evidence="5">PR6</strain>
    </source>
</reference>
<gene>
    <name evidence="5" type="ORF">K9W46_11500</name>
</gene>
<organism evidence="5">
    <name type="scientific">Candidatus Heimdallarchaeum endolithica</name>
    <dbReference type="NCBI Taxonomy" id="2876572"/>
    <lineage>
        <taxon>Archaea</taxon>
        <taxon>Promethearchaeati</taxon>
        <taxon>Candidatus Heimdallarchaeota</taxon>
        <taxon>Candidatus Heimdallarchaeia (ex Rinke et al. 2021) (nom. nud.)</taxon>
        <taxon>Candidatus Heimdallarchaeales</taxon>
        <taxon>Candidatus Heimdallarchaeaceae</taxon>
        <taxon>Candidatus Heimdallarchaeum</taxon>
    </lineage>
</organism>
<feature type="domain" description="Bacterial bifunctional deaminase-reductase C-terminal" evidence="4">
    <location>
        <begin position="8"/>
        <end position="214"/>
    </location>
</feature>
<dbReference type="NCBIfam" id="TIGR00227">
    <property type="entry name" value="ribD_Cterm"/>
    <property type="match status" value="1"/>
</dbReference>
<dbReference type="Proteomes" id="UP001200513">
    <property type="component" value="Chromosome"/>
</dbReference>
<evidence type="ECO:0000313" key="5">
    <source>
        <dbReference type="EMBL" id="UJG42988.1"/>
    </source>
</evidence>
<dbReference type="Pfam" id="PF01872">
    <property type="entry name" value="RibD_C"/>
    <property type="match status" value="1"/>
</dbReference>
<evidence type="ECO:0000256" key="2">
    <source>
        <dbReference type="ARBA" id="ARBA00022857"/>
    </source>
</evidence>
<accession>A0A9Y1FNT4</accession>
<evidence type="ECO:0000256" key="1">
    <source>
        <dbReference type="ARBA" id="ARBA00005104"/>
    </source>
</evidence>
<keyword evidence="3" id="KW-0560">Oxidoreductase</keyword>
<dbReference type="InterPro" id="IPR024072">
    <property type="entry name" value="DHFR-like_dom_sf"/>
</dbReference>
<name>A0A9Y1FNT4_9ARCH</name>